<evidence type="ECO:0000259" key="10">
    <source>
        <dbReference type="PROSITE" id="PS50178"/>
    </source>
</evidence>
<evidence type="ECO:0000256" key="8">
    <source>
        <dbReference type="SAM" id="MobiDB-lite"/>
    </source>
</evidence>
<dbReference type="Pfam" id="PF01363">
    <property type="entry name" value="FYVE"/>
    <property type="match status" value="1"/>
</dbReference>
<keyword evidence="2" id="KW-0677">Repeat</keyword>
<gene>
    <name evidence="12" type="ORF">GIB67_033089</name>
</gene>
<feature type="repeat" description="RCC1" evidence="6">
    <location>
        <begin position="192"/>
        <end position="242"/>
    </location>
</feature>
<dbReference type="InterPro" id="IPR011011">
    <property type="entry name" value="Znf_FYVE_PHD"/>
</dbReference>
<feature type="region of interest" description="Disordered" evidence="8">
    <location>
        <begin position="704"/>
        <end position="746"/>
    </location>
</feature>
<dbReference type="SUPFAM" id="SSF50729">
    <property type="entry name" value="PH domain-like"/>
    <property type="match status" value="1"/>
</dbReference>
<feature type="domain" description="BRX" evidence="11">
    <location>
        <begin position="909"/>
        <end position="964"/>
    </location>
</feature>
<dbReference type="InterPro" id="IPR009091">
    <property type="entry name" value="RCC1/BLIP-II"/>
</dbReference>
<dbReference type="Pfam" id="PF25390">
    <property type="entry name" value="WD40_RLD"/>
    <property type="match status" value="1"/>
</dbReference>
<dbReference type="SUPFAM" id="SSF57903">
    <property type="entry name" value="FYVE/PHD zinc finger"/>
    <property type="match status" value="1"/>
</dbReference>
<dbReference type="InterPro" id="IPR051210">
    <property type="entry name" value="Ub_ligase/GEF_domain"/>
</dbReference>
<dbReference type="Pfam" id="PF13713">
    <property type="entry name" value="BRX_N"/>
    <property type="match status" value="1"/>
</dbReference>
<dbReference type="AlphaFoldDB" id="A0A7J7MYK3"/>
<dbReference type="SUPFAM" id="SSF50985">
    <property type="entry name" value="RCC1/BLIP-II"/>
    <property type="match status" value="1"/>
</dbReference>
<dbReference type="CDD" id="cd00065">
    <property type="entry name" value="FYVE_like_SF"/>
    <property type="match status" value="1"/>
</dbReference>
<feature type="coiled-coil region" evidence="7">
    <location>
        <begin position="766"/>
        <end position="804"/>
    </location>
</feature>
<feature type="repeat" description="RCC1" evidence="6">
    <location>
        <begin position="243"/>
        <end position="294"/>
    </location>
</feature>
<evidence type="ECO:0000259" key="9">
    <source>
        <dbReference type="PROSITE" id="PS50003"/>
    </source>
</evidence>
<protein>
    <submittedName>
        <fullName evidence="12">Uncharacterized protein</fullName>
    </submittedName>
</protein>
<dbReference type="PROSITE" id="PS51514">
    <property type="entry name" value="BRX"/>
    <property type="match status" value="1"/>
</dbReference>
<evidence type="ECO:0000256" key="5">
    <source>
        <dbReference type="PROSITE-ProRule" id="PRU00091"/>
    </source>
</evidence>
<evidence type="ECO:0000313" key="12">
    <source>
        <dbReference type="EMBL" id="KAF6160005.1"/>
    </source>
</evidence>
<evidence type="ECO:0000256" key="6">
    <source>
        <dbReference type="PROSITE-ProRule" id="PRU00235"/>
    </source>
</evidence>
<dbReference type="PANTHER" id="PTHR22870">
    <property type="entry name" value="REGULATOR OF CHROMOSOME CONDENSATION"/>
    <property type="match status" value="1"/>
</dbReference>
<evidence type="ECO:0000256" key="4">
    <source>
        <dbReference type="ARBA" id="ARBA00022833"/>
    </source>
</evidence>
<dbReference type="PANTHER" id="PTHR22870:SF358">
    <property type="entry name" value="REGULATOR OF CHROMOSOME CONDENSATION (RCC1) FAMILY WITH FYVE ZINC FINGER DOMAIN-CONTAINING PROTEIN"/>
    <property type="match status" value="1"/>
</dbReference>
<dbReference type="PROSITE" id="PS50003">
    <property type="entry name" value="PH_DOMAIN"/>
    <property type="match status" value="1"/>
</dbReference>
<feature type="region of interest" description="Disordered" evidence="8">
    <location>
        <begin position="871"/>
        <end position="893"/>
    </location>
</feature>
<evidence type="ECO:0000256" key="2">
    <source>
        <dbReference type="ARBA" id="ARBA00022737"/>
    </source>
</evidence>
<feature type="region of interest" description="Disordered" evidence="8">
    <location>
        <begin position="668"/>
        <end position="691"/>
    </location>
</feature>
<evidence type="ECO:0000256" key="1">
    <source>
        <dbReference type="ARBA" id="ARBA00022723"/>
    </source>
</evidence>
<feature type="region of interest" description="Disordered" evidence="8">
    <location>
        <begin position="160"/>
        <end position="183"/>
    </location>
</feature>
<dbReference type="OrthoDB" id="5981550at2759"/>
<feature type="repeat" description="RCC1" evidence="6">
    <location>
        <begin position="514"/>
        <end position="565"/>
    </location>
</feature>
<dbReference type="Gene3D" id="2.130.10.30">
    <property type="entry name" value="Regulator of chromosome condensation 1/beta-lactamase-inhibitor protein II"/>
    <property type="match status" value="2"/>
</dbReference>
<reference evidence="12 13" key="1">
    <citation type="journal article" date="2020" name="IScience">
        <title>Genome Sequencing of the Endangered Kingdonia uniflora (Circaeasteraceae, Ranunculales) Reveals Potential Mechanisms of Evolutionary Specialization.</title>
        <authorList>
            <person name="Sun Y."/>
            <person name="Deng T."/>
            <person name="Zhang A."/>
            <person name="Moore M.J."/>
            <person name="Landis J.B."/>
            <person name="Lin N."/>
            <person name="Zhang H."/>
            <person name="Zhang X."/>
            <person name="Huang J."/>
            <person name="Zhang X."/>
            <person name="Sun H."/>
            <person name="Wang H."/>
        </authorList>
    </citation>
    <scope>NUCLEOTIDE SEQUENCE [LARGE SCALE GENOMIC DNA]</scope>
    <source>
        <strain evidence="12">TB1705</strain>
        <tissue evidence="12">Leaf</tissue>
    </source>
</reference>
<dbReference type="SMART" id="SM00064">
    <property type="entry name" value="FYVE"/>
    <property type="match status" value="1"/>
</dbReference>
<keyword evidence="13" id="KW-1185">Reference proteome</keyword>
<dbReference type="InterPro" id="IPR017455">
    <property type="entry name" value="Znf_FYVE-rel"/>
</dbReference>
<dbReference type="InterPro" id="IPR001849">
    <property type="entry name" value="PH_domain"/>
</dbReference>
<feature type="domain" description="PH" evidence="9">
    <location>
        <begin position="1"/>
        <end position="53"/>
    </location>
</feature>
<feature type="domain" description="FYVE-type" evidence="10">
    <location>
        <begin position="570"/>
        <end position="632"/>
    </location>
</feature>
<feature type="compositionally biased region" description="Low complexity" evidence="8">
    <location>
        <begin position="81"/>
        <end position="104"/>
    </location>
</feature>
<dbReference type="InterPro" id="IPR013083">
    <property type="entry name" value="Znf_RING/FYVE/PHD"/>
</dbReference>
<name>A0A7J7MYK3_9MAGN</name>
<dbReference type="EMBL" id="JACGCM010001183">
    <property type="protein sequence ID" value="KAF6160005.1"/>
    <property type="molecule type" value="Genomic_DNA"/>
</dbReference>
<evidence type="ECO:0000259" key="11">
    <source>
        <dbReference type="PROSITE" id="PS51514"/>
    </source>
</evidence>
<keyword evidence="1" id="KW-0479">Metal-binding</keyword>
<dbReference type="InterPro" id="IPR027988">
    <property type="entry name" value="BRX_N"/>
</dbReference>
<organism evidence="12 13">
    <name type="scientific">Kingdonia uniflora</name>
    <dbReference type="NCBI Taxonomy" id="39325"/>
    <lineage>
        <taxon>Eukaryota</taxon>
        <taxon>Viridiplantae</taxon>
        <taxon>Streptophyta</taxon>
        <taxon>Embryophyta</taxon>
        <taxon>Tracheophyta</taxon>
        <taxon>Spermatophyta</taxon>
        <taxon>Magnoliopsida</taxon>
        <taxon>Ranunculales</taxon>
        <taxon>Circaeasteraceae</taxon>
        <taxon>Kingdonia</taxon>
    </lineage>
</organism>
<dbReference type="GO" id="GO:0008270">
    <property type="term" value="F:zinc ion binding"/>
    <property type="evidence" value="ECO:0007669"/>
    <property type="project" value="UniProtKB-KW"/>
</dbReference>
<proteinExistence type="predicted"/>
<feature type="repeat" description="RCC1" evidence="6">
    <location>
        <begin position="295"/>
        <end position="349"/>
    </location>
</feature>
<feature type="compositionally biased region" description="Low complexity" evidence="8">
    <location>
        <begin position="162"/>
        <end position="182"/>
    </location>
</feature>
<dbReference type="InterPro" id="IPR000408">
    <property type="entry name" value="Reg_chr_condens"/>
</dbReference>
<accession>A0A7J7MYK3</accession>
<dbReference type="PROSITE" id="PS50178">
    <property type="entry name" value="ZF_FYVE"/>
    <property type="match status" value="1"/>
</dbReference>
<dbReference type="PROSITE" id="PS50012">
    <property type="entry name" value="RCC1_3"/>
    <property type="match status" value="7"/>
</dbReference>
<evidence type="ECO:0000256" key="3">
    <source>
        <dbReference type="ARBA" id="ARBA00022771"/>
    </source>
</evidence>
<feature type="region of interest" description="Disordered" evidence="8">
    <location>
        <begin position="81"/>
        <end position="106"/>
    </location>
</feature>
<dbReference type="Gene3D" id="3.30.40.10">
    <property type="entry name" value="Zinc/RING finger domain, C3HC4 (zinc finger)"/>
    <property type="match status" value="1"/>
</dbReference>
<evidence type="ECO:0000313" key="13">
    <source>
        <dbReference type="Proteomes" id="UP000541444"/>
    </source>
</evidence>
<comment type="caution">
    <text evidence="12">The sequence shown here is derived from an EMBL/GenBank/DDBJ whole genome shotgun (WGS) entry which is preliminary data.</text>
</comment>
<dbReference type="InterPro" id="IPR013591">
    <property type="entry name" value="Brevis_radix_dom"/>
</dbReference>
<keyword evidence="3 5" id="KW-0863">Zinc-finger</keyword>
<dbReference type="Proteomes" id="UP000541444">
    <property type="component" value="Unassembled WGS sequence"/>
</dbReference>
<feature type="compositionally biased region" description="Polar residues" evidence="8">
    <location>
        <begin position="871"/>
        <end position="892"/>
    </location>
</feature>
<feature type="repeat" description="RCC1" evidence="6">
    <location>
        <begin position="350"/>
        <end position="401"/>
    </location>
</feature>
<feature type="repeat" description="RCC1" evidence="6">
    <location>
        <begin position="415"/>
        <end position="466"/>
    </location>
</feature>
<dbReference type="PROSITE" id="PS00626">
    <property type="entry name" value="RCC1_2"/>
    <property type="match status" value="4"/>
</dbReference>
<keyword evidence="7" id="KW-0175">Coiled coil</keyword>
<dbReference type="PRINTS" id="PR00633">
    <property type="entry name" value="RCCNDNSATION"/>
</dbReference>
<sequence length="979" mass="105846">MEFVSAAIFQRYPRPEKEYQSFSLIYNDRSLDLICKDKEEAEVWFVGLSALVSRSNYRKSDKASSDSSSSLNQRSSLLLDRNSSDSSSFHSQKSSPIVSPSGSSNTIQKDLGDTHHYDILPHKGFGKAFSDVILYSAASRQSVVTSVSSVTSRVANKFSVPRSTADSSRGSFSSALSSSSLGSRRDDFDALGDVFIWGEGFSDRGFGGKIDELLPKSLESPVVLDVQNIACGDKHAILVTKQGKVFSWGEESGGRLGHGVEADFFHPKLIDTISGLNVGKVACGEFHTCALTLSGDLYSWGDGTHNSGLLGHGSEVSHWIPKMVSGLLEGIHISSISCGPWHTAVISSTGQLFTFGDGTFGALGHGDRISTSMPREVESLTGHRTVRVACGVWHTAAIIESMFGVSSTSDDSSPGRLFTWGDGDKGRLGHGDKDPRLGPACVAALLDISFCQVSCGHNVTVALTTLGRVYTMGQLGSYEAVEKVPTCIEGEISNSLIQEISCGSYHIAVLTSKGEVYTWGKGANGRLGHGDNDDRSYPTLVEALKDKQVKSVVCGSNVTAVICLHKWQSSADNSTCSGCHNLFGFRRKRHNCYNCGSVFCKSCSRRKALKSALAPNPSKAYRVCEDCFTKLSKAALSPTSRFAASPSVTIDHTPDFRSGQLSRFSAAESAKQAKSGIPRLHWRRESDDNDVSSQWGNFYSSKWSNSGSSKKIFSSSVPGSRVASRATSPVSRKPSPTRSSTETTIPSVLTSPSVILHTNDDLAGENIKLRAKVEDLSCRSKLLEAELRKTSAELERRTRQFEEATAMARDENSKCKAGKEVIKSLTAQLNYMADTAPKGSVSSSMSISTTENFSSSHSVISIDHTFSSLTSSELDSNRNSAAEPGSNRNSAASPLIFNNGAKVQIEQPAEWIIPDEPGVYLTLSSLPGGGKKLGRIRFSSKCFNPEQAERWWLENREKLHKRHNVKNVELPISGASLQH</sequence>
<feature type="repeat" description="RCC1" evidence="6">
    <location>
        <begin position="461"/>
        <end position="513"/>
    </location>
</feature>
<feature type="compositionally biased region" description="Polar residues" evidence="8">
    <location>
        <begin position="725"/>
        <end position="746"/>
    </location>
</feature>
<feature type="compositionally biased region" description="Low complexity" evidence="8">
    <location>
        <begin position="704"/>
        <end position="720"/>
    </location>
</feature>
<dbReference type="Pfam" id="PF08381">
    <property type="entry name" value="BRX"/>
    <property type="match status" value="1"/>
</dbReference>
<evidence type="ECO:0000256" key="7">
    <source>
        <dbReference type="SAM" id="Coils"/>
    </source>
</evidence>
<dbReference type="InterPro" id="IPR058923">
    <property type="entry name" value="RCC1-like_dom"/>
</dbReference>
<dbReference type="InterPro" id="IPR011993">
    <property type="entry name" value="PH-like_dom_sf"/>
</dbReference>
<dbReference type="FunFam" id="2.130.10.30:FF:000028">
    <property type="entry name" value="PH, RCC1 and FYVE domains-containing protein 1"/>
    <property type="match status" value="1"/>
</dbReference>
<dbReference type="InterPro" id="IPR000306">
    <property type="entry name" value="Znf_FYVE"/>
</dbReference>
<keyword evidence="4" id="KW-0862">Zinc</keyword>
<dbReference type="Gene3D" id="2.30.29.30">
    <property type="entry name" value="Pleckstrin-homology domain (PH domain)/Phosphotyrosine-binding domain (PTB)"/>
    <property type="match status" value="1"/>
</dbReference>